<evidence type="ECO:0000256" key="3">
    <source>
        <dbReference type="ARBA" id="ARBA00023136"/>
    </source>
</evidence>
<dbReference type="InterPro" id="IPR020846">
    <property type="entry name" value="MFS_dom"/>
</dbReference>
<gene>
    <name evidence="6" type="ORF">AAW51_0516</name>
</gene>
<dbReference type="KEGG" id="pbh:AAW51_0516"/>
<evidence type="ECO:0000313" key="7">
    <source>
        <dbReference type="Proteomes" id="UP000035352"/>
    </source>
</evidence>
<feature type="transmembrane region" description="Helical" evidence="4">
    <location>
        <begin position="102"/>
        <end position="121"/>
    </location>
</feature>
<dbReference type="PANTHER" id="PTHR23534:SF1">
    <property type="entry name" value="MAJOR FACILITATOR SUPERFAMILY PROTEIN"/>
    <property type="match status" value="1"/>
</dbReference>
<dbReference type="GO" id="GO:0022857">
    <property type="term" value="F:transmembrane transporter activity"/>
    <property type="evidence" value="ECO:0007669"/>
    <property type="project" value="InterPro"/>
</dbReference>
<feature type="transmembrane region" description="Helical" evidence="4">
    <location>
        <begin position="141"/>
        <end position="159"/>
    </location>
</feature>
<feature type="transmembrane region" description="Helical" evidence="4">
    <location>
        <begin position="227"/>
        <end position="249"/>
    </location>
</feature>
<dbReference type="InterPro" id="IPR011701">
    <property type="entry name" value="MFS"/>
</dbReference>
<dbReference type="EMBL" id="CP011371">
    <property type="protein sequence ID" value="AKJ27207.1"/>
    <property type="molecule type" value="Genomic_DNA"/>
</dbReference>
<keyword evidence="2 4" id="KW-1133">Transmembrane helix</keyword>
<accession>A0A0G3BCZ0</accession>
<name>A0A0G3BCZ0_9BURK</name>
<keyword evidence="7" id="KW-1185">Reference proteome</keyword>
<reference evidence="6 7" key="1">
    <citation type="submission" date="2015-05" db="EMBL/GenBank/DDBJ databases">
        <authorList>
            <person name="Tang B."/>
            <person name="Yu Y."/>
        </authorList>
    </citation>
    <scope>NUCLEOTIDE SEQUENCE [LARGE SCALE GENOMIC DNA]</scope>
    <source>
        <strain evidence="6 7">DSM 7029</strain>
    </source>
</reference>
<dbReference type="RefSeq" id="WP_053013271.1">
    <property type="nucleotide sequence ID" value="NZ_CP011371.1"/>
</dbReference>
<keyword evidence="3 4" id="KW-0472">Membrane</keyword>
<dbReference type="SUPFAM" id="SSF103473">
    <property type="entry name" value="MFS general substrate transporter"/>
    <property type="match status" value="1"/>
</dbReference>
<dbReference type="Gene3D" id="1.20.1250.20">
    <property type="entry name" value="MFS general substrate transporter like domains"/>
    <property type="match status" value="1"/>
</dbReference>
<feature type="transmembrane region" description="Helical" evidence="4">
    <location>
        <begin position="309"/>
        <end position="329"/>
    </location>
</feature>
<feature type="transmembrane region" description="Helical" evidence="4">
    <location>
        <begin position="48"/>
        <end position="70"/>
    </location>
</feature>
<keyword evidence="1 4" id="KW-0812">Transmembrane</keyword>
<evidence type="ECO:0000259" key="5">
    <source>
        <dbReference type="PROSITE" id="PS50850"/>
    </source>
</evidence>
<evidence type="ECO:0000313" key="6">
    <source>
        <dbReference type="EMBL" id="AKJ27207.1"/>
    </source>
</evidence>
<feature type="transmembrane region" description="Helical" evidence="4">
    <location>
        <begin position="369"/>
        <end position="389"/>
    </location>
</feature>
<feature type="transmembrane region" description="Helical" evidence="4">
    <location>
        <begin position="281"/>
        <end position="303"/>
    </location>
</feature>
<feature type="transmembrane region" description="Helical" evidence="4">
    <location>
        <begin position="341"/>
        <end position="363"/>
    </location>
</feature>
<feature type="transmembrane region" description="Helical" evidence="4">
    <location>
        <begin position="77"/>
        <end position="96"/>
    </location>
</feature>
<sequence>MNHTLQAQARRHVALLAVAQALLLTVVVGCMAVSGLAGQLLAPDVSLATLPIAALVVGPFLVSWPAALLMERHGRRWGFWAGAGLCAAGALVSALGAGRRDFWVFCLGHLLLGGFQGFGSYHRFAAMEAATEEGRERAMSWVIGGGVVAALAGPALAHATRALGPVDFTGAYLAMAALSLAYALVVGQVRLAKPTGTVAGMHRGRPLVEILRTGGAGKAMVTAASAYAVMVLAMTATPLVMVNCGLGAADARSVIQWHVLGMFVPSFFTGRLLQRFQAERVALAGVVLLSLHVAIAVSGLALWQFGSSLVLLGVGWNFAFLGGTALLAQTHRPQERAKVQACNELIVAGVSAFASLSSGWLLHRLGWQQLNLVLLVPLVVASITLLPAVRRAKPSAAAAVAPAASGRHPQYLGWCAGVRPAE</sequence>
<evidence type="ECO:0000256" key="2">
    <source>
        <dbReference type="ARBA" id="ARBA00022989"/>
    </source>
</evidence>
<organism evidence="6 7">
    <name type="scientific">Caldimonas brevitalea</name>
    <dbReference type="NCBI Taxonomy" id="413882"/>
    <lineage>
        <taxon>Bacteria</taxon>
        <taxon>Pseudomonadati</taxon>
        <taxon>Pseudomonadota</taxon>
        <taxon>Betaproteobacteria</taxon>
        <taxon>Burkholderiales</taxon>
        <taxon>Sphaerotilaceae</taxon>
        <taxon>Caldimonas</taxon>
    </lineage>
</organism>
<evidence type="ECO:0000256" key="1">
    <source>
        <dbReference type="ARBA" id="ARBA00022692"/>
    </source>
</evidence>
<dbReference type="InterPro" id="IPR036259">
    <property type="entry name" value="MFS_trans_sf"/>
</dbReference>
<dbReference type="PROSITE" id="PS50850">
    <property type="entry name" value="MFS"/>
    <property type="match status" value="1"/>
</dbReference>
<protein>
    <submittedName>
        <fullName evidence="6">Major facilitator superfamily MFS_1</fullName>
    </submittedName>
</protein>
<dbReference type="AlphaFoldDB" id="A0A0G3BCZ0"/>
<dbReference type="PATRIC" id="fig|413882.6.peg.550"/>
<dbReference type="Pfam" id="PF07690">
    <property type="entry name" value="MFS_1"/>
    <property type="match status" value="1"/>
</dbReference>
<feature type="transmembrane region" description="Helical" evidence="4">
    <location>
        <begin position="255"/>
        <end position="274"/>
    </location>
</feature>
<feature type="domain" description="Major facilitator superfamily (MFS) profile" evidence="5">
    <location>
        <begin position="214"/>
        <end position="422"/>
    </location>
</feature>
<evidence type="ECO:0000256" key="4">
    <source>
        <dbReference type="SAM" id="Phobius"/>
    </source>
</evidence>
<dbReference type="Proteomes" id="UP000035352">
    <property type="component" value="Chromosome"/>
</dbReference>
<feature type="transmembrane region" description="Helical" evidence="4">
    <location>
        <begin position="171"/>
        <end position="192"/>
    </location>
</feature>
<proteinExistence type="predicted"/>
<dbReference type="OrthoDB" id="8558006at2"/>
<dbReference type="PANTHER" id="PTHR23534">
    <property type="entry name" value="MFS PERMEASE"/>
    <property type="match status" value="1"/>
</dbReference>